<accession>A0A3N4WK61</accession>
<evidence type="ECO:0000256" key="5">
    <source>
        <dbReference type="ARBA" id="ARBA00023136"/>
    </source>
</evidence>
<feature type="transmembrane region" description="Helical" evidence="6">
    <location>
        <begin position="36"/>
        <end position="65"/>
    </location>
</feature>
<dbReference type="Proteomes" id="UP000281691">
    <property type="component" value="Unassembled WGS sequence"/>
</dbReference>
<dbReference type="PANTHER" id="PTHR10283:SF82">
    <property type="entry name" value="SOLUTE CARRIER FAMILY 13 MEMBER 2"/>
    <property type="match status" value="1"/>
</dbReference>
<keyword evidence="3 6" id="KW-0812">Transmembrane</keyword>
<dbReference type="GO" id="GO:0015141">
    <property type="term" value="F:succinate transmembrane transporter activity"/>
    <property type="evidence" value="ECO:0007669"/>
    <property type="project" value="UniProtKB-ARBA"/>
</dbReference>
<sequence length="456" mass="49865">MPNRRGYFILSISLAIFFLLLNILPFSLKENKGLALLVFVAILWLTEAFHITMTALLVPIFAIFLGVLSTEAAFAPFSKPIIFMFFGGFVIAAVLRIQKIDMWIAGHIIRLAKGSLKLTIIYLFTATAFLSMFINNTAVAAMMLPLTLGILSKIEVEGNRNLYVFVLLGIAFSSSIGGIGTLVGSTPNALLALLTDVTFSEWLPYGMPVMLLLMPAMIFSLWIVLKPNFNVPFTSSVEDVSLTGIRLFTLVVFILTSILLILSKFIEPHLRLFFDIPNQIKNFDSVIAMIAVVVLGMSGTATWKQIQEKTEWGVLMLFGGGLVLSIVLKDTGASKILADTIVSFVGDKHWLFMTVILTSFIVFLTEFTSNTASAALLMPIFISVANSLNLPVLSLAAIIATGASCAFMLPIATPPNAIVFSTGFIKQKEMAKVGLLLNVICIMVIGGLSYFCWINW</sequence>
<protein>
    <submittedName>
        <fullName evidence="7">Sodium-dependent dicarboxylate transporter 2/3/5</fullName>
    </submittedName>
</protein>
<evidence type="ECO:0000313" key="7">
    <source>
        <dbReference type="EMBL" id="RPE86320.1"/>
    </source>
</evidence>
<evidence type="ECO:0000313" key="8">
    <source>
        <dbReference type="Proteomes" id="UP000281691"/>
    </source>
</evidence>
<evidence type="ECO:0000256" key="2">
    <source>
        <dbReference type="ARBA" id="ARBA00022448"/>
    </source>
</evidence>
<dbReference type="InterPro" id="IPR001898">
    <property type="entry name" value="SLC13A/DASS"/>
</dbReference>
<organism evidence="7 8">
    <name type="scientific">Vespertiliibacter pulmonis</name>
    <dbReference type="NCBI Taxonomy" id="1443036"/>
    <lineage>
        <taxon>Bacteria</taxon>
        <taxon>Pseudomonadati</taxon>
        <taxon>Pseudomonadota</taxon>
        <taxon>Gammaproteobacteria</taxon>
        <taxon>Pasteurellales</taxon>
        <taxon>Pasteurellaceae</taxon>
        <taxon>Vespertiliibacter</taxon>
    </lineage>
</organism>
<feature type="transmembrane region" description="Helical" evidence="6">
    <location>
        <begin position="312"/>
        <end position="328"/>
    </location>
</feature>
<dbReference type="PANTHER" id="PTHR10283">
    <property type="entry name" value="SOLUTE CARRIER FAMILY 13 MEMBER"/>
    <property type="match status" value="1"/>
</dbReference>
<dbReference type="EMBL" id="RKQP01000001">
    <property type="protein sequence ID" value="RPE86320.1"/>
    <property type="molecule type" value="Genomic_DNA"/>
</dbReference>
<feature type="transmembrane region" description="Helical" evidence="6">
    <location>
        <begin position="162"/>
        <end position="184"/>
    </location>
</feature>
<keyword evidence="4 6" id="KW-1133">Transmembrane helix</keyword>
<evidence type="ECO:0000256" key="6">
    <source>
        <dbReference type="SAM" id="Phobius"/>
    </source>
</evidence>
<feature type="transmembrane region" description="Helical" evidence="6">
    <location>
        <begin position="6"/>
        <end position="24"/>
    </location>
</feature>
<feature type="transmembrane region" description="Helical" evidence="6">
    <location>
        <begin position="245"/>
        <end position="266"/>
    </location>
</feature>
<name>A0A3N4WK61_9PAST</name>
<dbReference type="RefSeq" id="WP_124210857.1">
    <property type="nucleotide sequence ID" value="NZ_CP016615.1"/>
</dbReference>
<feature type="transmembrane region" description="Helical" evidence="6">
    <location>
        <begin position="205"/>
        <end position="225"/>
    </location>
</feature>
<keyword evidence="5 6" id="KW-0472">Membrane</keyword>
<keyword evidence="2" id="KW-0813">Transport</keyword>
<proteinExistence type="predicted"/>
<evidence type="ECO:0000256" key="4">
    <source>
        <dbReference type="ARBA" id="ARBA00022989"/>
    </source>
</evidence>
<feature type="transmembrane region" description="Helical" evidence="6">
    <location>
        <begin position="388"/>
        <end position="412"/>
    </location>
</feature>
<dbReference type="AlphaFoldDB" id="A0A3N4WK61"/>
<comment type="caution">
    <text evidence="7">The sequence shown here is derived from an EMBL/GenBank/DDBJ whole genome shotgun (WGS) entry which is preliminary data.</text>
</comment>
<dbReference type="CDD" id="cd01115">
    <property type="entry name" value="SLC13_permease"/>
    <property type="match status" value="1"/>
</dbReference>
<feature type="transmembrane region" description="Helical" evidence="6">
    <location>
        <begin position="77"/>
        <end position="97"/>
    </location>
</feature>
<feature type="transmembrane region" description="Helical" evidence="6">
    <location>
        <begin position="349"/>
        <end position="368"/>
    </location>
</feature>
<dbReference type="PROSITE" id="PS01271">
    <property type="entry name" value="NA_SULFATE"/>
    <property type="match status" value="1"/>
</dbReference>
<keyword evidence="8" id="KW-1185">Reference proteome</keyword>
<dbReference type="NCBIfam" id="TIGR00785">
    <property type="entry name" value="dass"/>
    <property type="match status" value="1"/>
</dbReference>
<gene>
    <name evidence="7" type="ORF">EDC46_0717</name>
</gene>
<feature type="transmembrane region" description="Helical" evidence="6">
    <location>
        <begin position="433"/>
        <end position="451"/>
    </location>
</feature>
<comment type="subcellular location">
    <subcellularLocation>
        <location evidence="1">Membrane</location>
        <topology evidence="1">Multi-pass membrane protein</topology>
    </subcellularLocation>
</comment>
<dbReference type="InterPro" id="IPR031312">
    <property type="entry name" value="Na/sul_symport_CS"/>
</dbReference>
<dbReference type="Pfam" id="PF00939">
    <property type="entry name" value="Na_sulph_symp"/>
    <property type="match status" value="1"/>
</dbReference>
<evidence type="ECO:0000256" key="1">
    <source>
        <dbReference type="ARBA" id="ARBA00004141"/>
    </source>
</evidence>
<evidence type="ECO:0000256" key="3">
    <source>
        <dbReference type="ARBA" id="ARBA00022692"/>
    </source>
</evidence>
<reference evidence="7 8" key="1">
    <citation type="submission" date="2018-11" db="EMBL/GenBank/DDBJ databases">
        <title>Genomic Encyclopedia of Type Strains, Phase IV (KMG-IV): sequencing the most valuable type-strain genomes for metagenomic binning, comparative biology and taxonomic classification.</title>
        <authorList>
            <person name="Goeker M."/>
        </authorList>
    </citation>
    <scope>NUCLEOTIDE SEQUENCE [LARGE SCALE GENOMIC DNA]</scope>
    <source>
        <strain evidence="7 8">DSM 27238</strain>
    </source>
</reference>
<dbReference type="OrthoDB" id="9766267at2"/>
<feature type="transmembrane region" description="Helical" evidence="6">
    <location>
        <begin position="118"/>
        <end position="142"/>
    </location>
</feature>
<feature type="transmembrane region" description="Helical" evidence="6">
    <location>
        <begin position="286"/>
        <end position="306"/>
    </location>
</feature>
<dbReference type="GO" id="GO:0005886">
    <property type="term" value="C:plasma membrane"/>
    <property type="evidence" value="ECO:0007669"/>
    <property type="project" value="TreeGrafter"/>
</dbReference>